<dbReference type="GO" id="GO:0006508">
    <property type="term" value="P:proteolysis"/>
    <property type="evidence" value="ECO:0007669"/>
    <property type="project" value="InterPro"/>
</dbReference>
<dbReference type="GO" id="GO:0070573">
    <property type="term" value="F:metallodipeptidase activity"/>
    <property type="evidence" value="ECO:0007669"/>
    <property type="project" value="InterPro"/>
</dbReference>
<dbReference type="Gene3D" id="3.20.20.140">
    <property type="entry name" value="Metal-dependent hydrolases"/>
    <property type="match status" value="1"/>
</dbReference>
<protein>
    <submittedName>
        <fullName evidence="2">Microsomal dipeptidase-like Zn-dependent dipeptidase</fullName>
    </submittedName>
</protein>
<sequence length="419" mass="46638">MRYASLLAAPLLALTLPFLQSGCVLVKEADEELNPVRHKEATGVRESTKELHRTLMLADLHADTLMLDRGGKKGIQKRHDYGHADVPRWREGNVGFQMLTVATITPKPYSEHLNGGWILPNAQWVLASFQGWPPSTWANSRKHGLYQAKKWRINGNGKALVPIRTKGDLQRFLDQHYRKTSLGWVPIDPQNQPVASVLGLEGCHALQLKDTDTDEQIAARVKEFRDAGFRVLAPTHNFDNEIGGGSEGSERDGLTPLGHRLFREMERQHFICDLAHASNATVADVLKHYPNMPLLVSHTGIDFRPLVGEQQETRLLSRKQARQIAQRGGIIGVGLWPEAVGDAEPENVARMIHRCIKDPGIGSKHVVLGSDMDGAVEAAFAANNWCMLTEELRGLPEGTLRDVMGGNTIRFFLEHLPEE</sequence>
<dbReference type="OrthoDB" id="9804920at2"/>
<dbReference type="Proteomes" id="UP000253426">
    <property type="component" value="Unassembled WGS sequence"/>
</dbReference>
<dbReference type="EMBL" id="QNRR01000002">
    <property type="protein sequence ID" value="RBP45718.1"/>
    <property type="molecule type" value="Genomic_DNA"/>
</dbReference>
<accession>A0A366HRK6</accession>
<dbReference type="SUPFAM" id="SSF51556">
    <property type="entry name" value="Metallo-dependent hydrolases"/>
    <property type="match status" value="1"/>
</dbReference>
<dbReference type="AlphaFoldDB" id="A0A366HRK6"/>
<evidence type="ECO:0000313" key="3">
    <source>
        <dbReference type="Proteomes" id="UP000253426"/>
    </source>
</evidence>
<proteinExistence type="predicted"/>
<comment type="caution">
    <text evidence="2">The sequence shown here is derived from an EMBL/GenBank/DDBJ whole genome shotgun (WGS) entry which is preliminary data.</text>
</comment>
<dbReference type="InterPro" id="IPR032466">
    <property type="entry name" value="Metal_Hydrolase"/>
</dbReference>
<evidence type="ECO:0000313" key="2">
    <source>
        <dbReference type="EMBL" id="RBP45718.1"/>
    </source>
</evidence>
<name>A0A366HRK6_9BACT</name>
<dbReference type="Pfam" id="PF01244">
    <property type="entry name" value="Peptidase_M19"/>
    <property type="match status" value="1"/>
</dbReference>
<keyword evidence="1" id="KW-0732">Signal</keyword>
<dbReference type="InterPro" id="IPR008257">
    <property type="entry name" value="Pept_M19"/>
</dbReference>
<dbReference type="RefSeq" id="WP_113957295.1">
    <property type="nucleotide sequence ID" value="NZ_QNRR01000002.1"/>
</dbReference>
<reference evidence="2 3" key="1">
    <citation type="submission" date="2018-06" db="EMBL/GenBank/DDBJ databases">
        <title>Genomic Encyclopedia of Type Strains, Phase IV (KMG-IV): sequencing the most valuable type-strain genomes for metagenomic binning, comparative biology and taxonomic classification.</title>
        <authorList>
            <person name="Goeker M."/>
        </authorList>
    </citation>
    <scope>NUCLEOTIDE SEQUENCE [LARGE SCALE GENOMIC DNA]</scope>
    <source>
        <strain evidence="2 3">DSM 25532</strain>
    </source>
</reference>
<keyword evidence="3" id="KW-1185">Reference proteome</keyword>
<evidence type="ECO:0000256" key="1">
    <source>
        <dbReference type="SAM" id="SignalP"/>
    </source>
</evidence>
<dbReference type="PROSITE" id="PS51365">
    <property type="entry name" value="RENAL_DIPEPTIDASE_2"/>
    <property type="match status" value="1"/>
</dbReference>
<feature type="signal peptide" evidence="1">
    <location>
        <begin position="1"/>
        <end position="21"/>
    </location>
</feature>
<gene>
    <name evidence="2" type="ORF">DES53_102100</name>
</gene>
<feature type="chain" id="PRO_5016595368" evidence="1">
    <location>
        <begin position="22"/>
        <end position="419"/>
    </location>
</feature>
<dbReference type="PANTHER" id="PTHR10443">
    <property type="entry name" value="MICROSOMAL DIPEPTIDASE"/>
    <property type="match status" value="1"/>
</dbReference>
<dbReference type="PANTHER" id="PTHR10443:SF12">
    <property type="entry name" value="DIPEPTIDASE"/>
    <property type="match status" value="1"/>
</dbReference>
<organism evidence="2 3">
    <name type="scientific">Roseimicrobium gellanilyticum</name>
    <dbReference type="NCBI Taxonomy" id="748857"/>
    <lineage>
        <taxon>Bacteria</taxon>
        <taxon>Pseudomonadati</taxon>
        <taxon>Verrucomicrobiota</taxon>
        <taxon>Verrucomicrobiia</taxon>
        <taxon>Verrucomicrobiales</taxon>
        <taxon>Verrucomicrobiaceae</taxon>
        <taxon>Roseimicrobium</taxon>
    </lineage>
</organism>